<dbReference type="AlphaFoldDB" id="A0A4Q4T1A1"/>
<dbReference type="CDD" id="cd07724">
    <property type="entry name" value="POD-like_MBL-fold"/>
    <property type="match status" value="1"/>
</dbReference>
<proteinExistence type="predicted"/>
<dbReference type="GO" id="GO:0070813">
    <property type="term" value="P:hydrogen sulfide metabolic process"/>
    <property type="evidence" value="ECO:0007669"/>
    <property type="project" value="TreeGrafter"/>
</dbReference>
<dbReference type="OrthoDB" id="449487at2759"/>
<sequence length="312" mass="34513">MASEPVVSPIFHPPTGTWQFVVADPTTKSAVIIDPVLDFDPAKATISTPTADALLSLVHEQGYKVEKLLETHAHADHLTAASYLQTRLAEQQQSRPDVCIGRRISQVQETFAPRYGITRDEFQGVFDHLFEDDEAFCVGSIEAKAIHLPGHTPDQMGYVIGDNVFCGDSLFNADVGSARCDFPGGNALDLYSSVRKILSLPESFKVWTGHDYPPGGDGRTVPLPCQTVREQKERNKHLRDGVAKDEFVEWRKERDGGLGEPRLLHYSLQVNVRGGRLPSISNAGDRMLQVPIKFEGQAWLARLTRMGQAIPL</sequence>
<comment type="caution">
    <text evidence="3">The sequence shown here is derived from an EMBL/GenBank/DDBJ whole genome shotgun (WGS) entry which is preliminary data.</text>
</comment>
<gene>
    <name evidence="3" type="ORF">DL764_007828</name>
</gene>
<keyword evidence="4" id="KW-1185">Reference proteome</keyword>
<evidence type="ECO:0000313" key="4">
    <source>
        <dbReference type="Proteomes" id="UP000293360"/>
    </source>
</evidence>
<protein>
    <recommendedName>
        <fullName evidence="2">Metallo-beta-lactamase domain-containing protein</fullName>
    </recommendedName>
</protein>
<keyword evidence="1" id="KW-0479">Metal-binding</keyword>
<dbReference type="SMART" id="SM00849">
    <property type="entry name" value="Lactamase_B"/>
    <property type="match status" value="1"/>
</dbReference>
<name>A0A4Q4T1A1_9PEZI</name>
<organism evidence="3 4">
    <name type="scientific">Monosporascus ibericus</name>
    <dbReference type="NCBI Taxonomy" id="155417"/>
    <lineage>
        <taxon>Eukaryota</taxon>
        <taxon>Fungi</taxon>
        <taxon>Dikarya</taxon>
        <taxon>Ascomycota</taxon>
        <taxon>Pezizomycotina</taxon>
        <taxon>Sordariomycetes</taxon>
        <taxon>Xylariomycetidae</taxon>
        <taxon>Xylariales</taxon>
        <taxon>Xylariales incertae sedis</taxon>
        <taxon>Monosporascus</taxon>
    </lineage>
</organism>
<dbReference type="EMBL" id="QJNU01000567">
    <property type="protein sequence ID" value="RYO94509.1"/>
    <property type="molecule type" value="Genomic_DNA"/>
</dbReference>
<evidence type="ECO:0000259" key="2">
    <source>
        <dbReference type="SMART" id="SM00849"/>
    </source>
</evidence>
<dbReference type="GO" id="GO:0046872">
    <property type="term" value="F:metal ion binding"/>
    <property type="evidence" value="ECO:0007669"/>
    <property type="project" value="UniProtKB-KW"/>
</dbReference>
<dbReference type="STRING" id="155417.A0A4Q4T1A1"/>
<dbReference type="PANTHER" id="PTHR43084">
    <property type="entry name" value="PERSULFIDE DIOXYGENASE ETHE1"/>
    <property type="match status" value="1"/>
</dbReference>
<dbReference type="Pfam" id="PF00753">
    <property type="entry name" value="Lactamase_B"/>
    <property type="match status" value="1"/>
</dbReference>
<evidence type="ECO:0000256" key="1">
    <source>
        <dbReference type="ARBA" id="ARBA00022723"/>
    </source>
</evidence>
<dbReference type="SUPFAM" id="SSF56281">
    <property type="entry name" value="Metallo-hydrolase/oxidoreductase"/>
    <property type="match status" value="1"/>
</dbReference>
<dbReference type="InterPro" id="IPR044528">
    <property type="entry name" value="POD-like_MBL-fold"/>
</dbReference>
<dbReference type="Proteomes" id="UP000293360">
    <property type="component" value="Unassembled WGS sequence"/>
</dbReference>
<dbReference type="InterPro" id="IPR036866">
    <property type="entry name" value="RibonucZ/Hydroxyglut_hydro"/>
</dbReference>
<dbReference type="InterPro" id="IPR001279">
    <property type="entry name" value="Metallo-B-lactamas"/>
</dbReference>
<dbReference type="PANTHER" id="PTHR43084:SF1">
    <property type="entry name" value="PERSULFIDE DIOXYGENASE ETHE1, MITOCHONDRIAL"/>
    <property type="match status" value="1"/>
</dbReference>
<dbReference type="GO" id="GO:0006749">
    <property type="term" value="P:glutathione metabolic process"/>
    <property type="evidence" value="ECO:0007669"/>
    <property type="project" value="InterPro"/>
</dbReference>
<dbReference type="Gene3D" id="3.60.15.10">
    <property type="entry name" value="Ribonuclease Z/Hydroxyacylglutathione hydrolase-like"/>
    <property type="match status" value="1"/>
</dbReference>
<accession>A0A4Q4T1A1</accession>
<evidence type="ECO:0000313" key="3">
    <source>
        <dbReference type="EMBL" id="RYO94509.1"/>
    </source>
</evidence>
<reference evidence="3 4" key="1">
    <citation type="submission" date="2018-06" db="EMBL/GenBank/DDBJ databases">
        <title>Complete Genomes of Monosporascus.</title>
        <authorList>
            <person name="Robinson A.J."/>
            <person name="Natvig D.O."/>
        </authorList>
    </citation>
    <scope>NUCLEOTIDE SEQUENCE [LARGE SCALE GENOMIC DNA]</scope>
    <source>
        <strain evidence="3 4">CBS 110550</strain>
    </source>
</reference>
<feature type="domain" description="Metallo-beta-lactamase" evidence="2">
    <location>
        <begin position="16"/>
        <end position="210"/>
    </location>
</feature>
<dbReference type="GO" id="GO:0050313">
    <property type="term" value="F:sulfur dioxygenase activity"/>
    <property type="evidence" value="ECO:0007669"/>
    <property type="project" value="InterPro"/>
</dbReference>
<dbReference type="FunFam" id="3.60.15.10:FF:000033">
    <property type="entry name" value="MBL fold metallo-hydrolase"/>
    <property type="match status" value="1"/>
</dbReference>
<dbReference type="InterPro" id="IPR051682">
    <property type="entry name" value="Mito_Persulfide_Diox"/>
</dbReference>